<accession>A0AAP2DFT1</accession>
<proteinExistence type="predicted"/>
<feature type="signal peptide" evidence="1">
    <location>
        <begin position="1"/>
        <end position="19"/>
    </location>
</feature>
<dbReference type="Pfam" id="PF14606">
    <property type="entry name" value="Lipase_GDSL_3"/>
    <property type="match status" value="1"/>
</dbReference>
<keyword evidence="1" id="KW-0732">Signal</keyword>
<evidence type="ECO:0008006" key="6">
    <source>
        <dbReference type="Google" id="ProtNLM"/>
    </source>
</evidence>
<evidence type="ECO:0000256" key="1">
    <source>
        <dbReference type="SAM" id="SignalP"/>
    </source>
</evidence>
<dbReference type="InterPro" id="IPR036514">
    <property type="entry name" value="SGNH_hydro_sf"/>
</dbReference>
<reference evidence="4 5" key="1">
    <citation type="submission" date="2021-05" db="EMBL/GenBank/DDBJ databases">
        <title>A Polyphasic approach of four new species of the genus Ohtaekwangia: Ohtaekwangia histidinii sp. nov., Ohtaekwangia cretensis sp. nov., Ohtaekwangia indiensis sp. nov., Ohtaekwangia reichenbachii sp. nov. from diverse environment.</title>
        <authorList>
            <person name="Octaviana S."/>
        </authorList>
    </citation>
    <scope>NUCLEOTIDE SEQUENCE [LARGE SCALE GENOMIC DNA]</scope>
    <source>
        <strain evidence="4 5">PWU4</strain>
    </source>
</reference>
<comment type="caution">
    <text evidence="4">The sequence shown here is derived from an EMBL/GenBank/DDBJ whole genome shotgun (WGS) entry which is preliminary data.</text>
</comment>
<feature type="chain" id="PRO_5042842272" description="Hydrolase" evidence="1">
    <location>
        <begin position="20"/>
        <end position="358"/>
    </location>
</feature>
<evidence type="ECO:0000313" key="5">
    <source>
        <dbReference type="Proteomes" id="UP001319200"/>
    </source>
</evidence>
<dbReference type="SUPFAM" id="SSF52266">
    <property type="entry name" value="SGNH hydrolase"/>
    <property type="match status" value="1"/>
</dbReference>
<gene>
    <name evidence="4" type="ORF">KK083_00915</name>
</gene>
<dbReference type="Proteomes" id="UP001319200">
    <property type="component" value="Unassembled WGS sequence"/>
</dbReference>
<dbReference type="Pfam" id="PF14607">
    <property type="entry name" value="GxDLY"/>
    <property type="match status" value="1"/>
</dbReference>
<dbReference type="RefSeq" id="WP_254159242.1">
    <property type="nucleotide sequence ID" value="NZ_JAHESF010000001.1"/>
</dbReference>
<dbReference type="InterPro" id="IPR032740">
    <property type="entry name" value="GxDLY"/>
</dbReference>
<dbReference type="InterPro" id="IPR051532">
    <property type="entry name" value="Ester_Hydrolysis_Enzymes"/>
</dbReference>
<sequence length="358" mass="39893">MKISLTIVFLFFVYYAGSAQDVQYTDAKALTLYGRSAVSGPHFHRVDTARYNDMPKHVKVLATYPAGLAIAFKTDSKEIYGRWRIKHGRSYKNMTMIASRGLDLYIKRDGQWVFAGAGVPGDTVTTHKIVGNMADGKKECLLFLPTYDELLELAVGVEKGSYVRPLTIEWKGKIVIYGSSITQGASASRPGMAYPAQLSRRLGYEIVNLGFSGSGKMEESVGRMVADAGADLFILDCAANPSPQEILDRTENFVKQIRVKHPGVPILMIESVVREGGNFDQKIQKRVWDQNNNFRRMHAKLVQEGMEKLYLINGDDLLGHDHEGTVDGTHPNDLGFDRMLQVIEPKVRAILTGNYPTE</sequence>
<dbReference type="AlphaFoldDB" id="A0AAP2DFT1"/>
<dbReference type="InterPro" id="IPR013830">
    <property type="entry name" value="SGNH_hydro"/>
</dbReference>
<dbReference type="PANTHER" id="PTHR30383:SF29">
    <property type="entry name" value="SGNH HYDROLASE-TYPE ESTERASE DOMAIN-CONTAINING PROTEIN"/>
    <property type="match status" value="1"/>
</dbReference>
<feature type="domain" description="SGNH hydrolase-type esterase" evidence="2">
    <location>
        <begin position="173"/>
        <end position="347"/>
    </location>
</feature>
<dbReference type="GO" id="GO:0016788">
    <property type="term" value="F:hydrolase activity, acting on ester bonds"/>
    <property type="evidence" value="ECO:0007669"/>
    <property type="project" value="UniProtKB-ARBA"/>
</dbReference>
<evidence type="ECO:0000259" key="2">
    <source>
        <dbReference type="Pfam" id="PF14606"/>
    </source>
</evidence>
<protein>
    <recommendedName>
        <fullName evidence="6">Hydrolase</fullName>
    </recommendedName>
</protein>
<evidence type="ECO:0000313" key="4">
    <source>
        <dbReference type="EMBL" id="MBT1695415.1"/>
    </source>
</evidence>
<organism evidence="4 5">
    <name type="scientific">Chryseosolibacter histidini</name>
    <dbReference type="NCBI Taxonomy" id="2782349"/>
    <lineage>
        <taxon>Bacteria</taxon>
        <taxon>Pseudomonadati</taxon>
        <taxon>Bacteroidota</taxon>
        <taxon>Cytophagia</taxon>
        <taxon>Cytophagales</taxon>
        <taxon>Chryseotaleaceae</taxon>
        <taxon>Chryseosolibacter</taxon>
    </lineage>
</organism>
<dbReference type="Gene3D" id="3.40.50.1110">
    <property type="entry name" value="SGNH hydrolase"/>
    <property type="match status" value="1"/>
</dbReference>
<dbReference type="Gene3D" id="2.60.120.260">
    <property type="entry name" value="Galactose-binding domain-like"/>
    <property type="match status" value="1"/>
</dbReference>
<dbReference type="PANTHER" id="PTHR30383">
    <property type="entry name" value="THIOESTERASE 1/PROTEASE 1/LYSOPHOSPHOLIPASE L1"/>
    <property type="match status" value="1"/>
</dbReference>
<dbReference type="EMBL" id="JAHESF010000001">
    <property type="protein sequence ID" value="MBT1695415.1"/>
    <property type="molecule type" value="Genomic_DNA"/>
</dbReference>
<feature type="domain" description="SGNH hydrolase-type esterase N-terminal" evidence="3">
    <location>
        <begin position="23"/>
        <end position="161"/>
    </location>
</feature>
<keyword evidence="5" id="KW-1185">Reference proteome</keyword>
<name>A0AAP2DFT1_9BACT</name>
<evidence type="ECO:0000259" key="3">
    <source>
        <dbReference type="Pfam" id="PF14607"/>
    </source>
</evidence>